<dbReference type="AlphaFoldDB" id="A0AAD7VDX1"/>
<dbReference type="InterPro" id="IPR017972">
    <property type="entry name" value="Cyt_P450_CS"/>
</dbReference>
<dbReference type="PRINTS" id="PR00385">
    <property type="entry name" value="P450"/>
</dbReference>
<dbReference type="Gene3D" id="1.10.630.10">
    <property type="entry name" value="Cytochrome P450"/>
    <property type="match status" value="1"/>
</dbReference>
<dbReference type="InterPro" id="IPR036396">
    <property type="entry name" value="Cyt_P450_sf"/>
</dbReference>
<evidence type="ECO:0000256" key="1">
    <source>
        <dbReference type="ARBA" id="ARBA00001971"/>
    </source>
</evidence>
<evidence type="ECO:0000256" key="2">
    <source>
        <dbReference type="ARBA" id="ARBA00010617"/>
    </source>
</evidence>
<sequence length="513" mass="58727">MVFSRNCYLCQHSMELLNLLSLLLFFVISFYAYLFYYNNSSQKPTKTGFKTYPIIGALPEFLKNRHRFLDWTTDVLADCPTNTATLWRPGKARGFLTANPLNVEHMLKTNFDNYPKGDLFTIPLHDFLGQGIFNIDGEPWKVQRKTASYGFNSKSLRNFVMDNVRVEIQTRLVPVLAKAAKTGHVLDLQDILERFAFDNVCKLTFNFDPCCLGDDGTVGTELAQAFEDATNLSSGRSRYAFPLLWKIKRHLNVGSERRLAESIAVVHAFADKIIMSRLAHKIEDEDLLSRFIQKEEISPEILRDIIISFILAGRDTTSSALSWFFWLLSSRPDVTKNILKELETIRVRNKKINGDNDTYSFDELRDMQYLHAAISESLRLYPPVPMDSKACQSDDTLPDGTIVRKGCLVTYHTYAMGRMESIWGKNSQEFLPERWLDENGICRRESPFRYPVFHAGPRMCLGKDLAYMQMKSIAATVIERFGIAVENKSVDPLLSLTLRVRGGLLVRVKDRCI</sequence>
<comment type="caution">
    <text evidence="11">The sequence shown here is derived from an EMBL/GenBank/DDBJ whole genome shotgun (WGS) entry which is preliminary data.</text>
</comment>
<accession>A0AAD7VDX1</accession>
<evidence type="ECO:0000256" key="7">
    <source>
        <dbReference type="ARBA" id="ARBA00023033"/>
    </source>
</evidence>
<dbReference type="EMBL" id="JARAOO010000004">
    <property type="protein sequence ID" value="KAJ7972069.1"/>
    <property type="molecule type" value="Genomic_DNA"/>
</dbReference>
<evidence type="ECO:0000256" key="9">
    <source>
        <dbReference type="RuleBase" id="RU000461"/>
    </source>
</evidence>
<reference evidence="11" key="1">
    <citation type="journal article" date="2023" name="Science">
        <title>Elucidation of the pathway for biosynthesis of saponin adjuvants from the soapbark tree.</title>
        <authorList>
            <person name="Reed J."/>
            <person name="Orme A."/>
            <person name="El-Demerdash A."/>
            <person name="Owen C."/>
            <person name="Martin L.B.B."/>
            <person name="Misra R.C."/>
            <person name="Kikuchi S."/>
            <person name="Rejzek M."/>
            <person name="Martin A.C."/>
            <person name="Harkess A."/>
            <person name="Leebens-Mack J."/>
            <person name="Louveau T."/>
            <person name="Stephenson M.J."/>
            <person name="Osbourn A."/>
        </authorList>
    </citation>
    <scope>NUCLEOTIDE SEQUENCE</scope>
    <source>
        <strain evidence="11">S10</strain>
    </source>
</reference>
<evidence type="ECO:0000313" key="12">
    <source>
        <dbReference type="Proteomes" id="UP001163823"/>
    </source>
</evidence>
<feature type="binding site" description="axial binding residue" evidence="8">
    <location>
        <position position="460"/>
    </location>
    <ligand>
        <name>heme</name>
        <dbReference type="ChEBI" id="CHEBI:30413"/>
    </ligand>
    <ligandPart>
        <name>Fe</name>
        <dbReference type="ChEBI" id="CHEBI:18248"/>
    </ligandPart>
</feature>
<keyword evidence="10" id="KW-1133">Transmembrane helix</keyword>
<dbReference type="InterPro" id="IPR002401">
    <property type="entry name" value="Cyt_P450_E_grp-I"/>
</dbReference>
<dbReference type="CDD" id="cd11064">
    <property type="entry name" value="CYP86A"/>
    <property type="match status" value="1"/>
</dbReference>
<dbReference type="PRINTS" id="PR00463">
    <property type="entry name" value="EP450I"/>
</dbReference>
<comment type="similarity">
    <text evidence="2 9">Belongs to the cytochrome P450 family.</text>
</comment>
<keyword evidence="4 8" id="KW-0479">Metal-binding</keyword>
<name>A0AAD7VDX1_QUISA</name>
<dbReference type="GO" id="GO:0004497">
    <property type="term" value="F:monooxygenase activity"/>
    <property type="evidence" value="ECO:0007669"/>
    <property type="project" value="UniProtKB-KW"/>
</dbReference>
<evidence type="ECO:0000256" key="8">
    <source>
        <dbReference type="PIRSR" id="PIRSR602401-1"/>
    </source>
</evidence>
<proteinExistence type="inferred from homology"/>
<dbReference type="SUPFAM" id="SSF48264">
    <property type="entry name" value="Cytochrome P450"/>
    <property type="match status" value="1"/>
</dbReference>
<dbReference type="Pfam" id="PF00067">
    <property type="entry name" value="p450"/>
    <property type="match status" value="1"/>
</dbReference>
<dbReference type="KEGG" id="qsa:O6P43_010011"/>
<evidence type="ECO:0000313" key="11">
    <source>
        <dbReference type="EMBL" id="KAJ7972069.1"/>
    </source>
</evidence>
<keyword evidence="10" id="KW-0812">Transmembrane</keyword>
<keyword evidence="6 8" id="KW-0408">Iron</keyword>
<dbReference type="GO" id="GO:0005506">
    <property type="term" value="F:iron ion binding"/>
    <property type="evidence" value="ECO:0007669"/>
    <property type="project" value="InterPro"/>
</dbReference>
<evidence type="ECO:0000256" key="3">
    <source>
        <dbReference type="ARBA" id="ARBA00022617"/>
    </source>
</evidence>
<dbReference type="GO" id="GO:0016705">
    <property type="term" value="F:oxidoreductase activity, acting on paired donors, with incorporation or reduction of molecular oxygen"/>
    <property type="evidence" value="ECO:0007669"/>
    <property type="project" value="InterPro"/>
</dbReference>
<dbReference type="PANTHER" id="PTHR24296">
    <property type="entry name" value="CYTOCHROME P450"/>
    <property type="match status" value="1"/>
</dbReference>
<dbReference type="GO" id="GO:0020037">
    <property type="term" value="F:heme binding"/>
    <property type="evidence" value="ECO:0007669"/>
    <property type="project" value="InterPro"/>
</dbReference>
<dbReference type="GO" id="GO:0006629">
    <property type="term" value="P:lipid metabolic process"/>
    <property type="evidence" value="ECO:0007669"/>
    <property type="project" value="UniProtKB-ARBA"/>
</dbReference>
<keyword evidence="12" id="KW-1185">Reference proteome</keyword>
<organism evidence="11 12">
    <name type="scientific">Quillaja saponaria</name>
    <name type="common">Soap bark tree</name>
    <dbReference type="NCBI Taxonomy" id="32244"/>
    <lineage>
        <taxon>Eukaryota</taxon>
        <taxon>Viridiplantae</taxon>
        <taxon>Streptophyta</taxon>
        <taxon>Embryophyta</taxon>
        <taxon>Tracheophyta</taxon>
        <taxon>Spermatophyta</taxon>
        <taxon>Magnoliopsida</taxon>
        <taxon>eudicotyledons</taxon>
        <taxon>Gunneridae</taxon>
        <taxon>Pentapetalae</taxon>
        <taxon>rosids</taxon>
        <taxon>fabids</taxon>
        <taxon>Fabales</taxon>
        <taxon>Quillajaceae</taxon>
        <taxon>Quillaja</taxon>
    </lineage>
</organism>
<evidence type="ECO:0000256" key="4">
    <source>
        <dbReference type="ARBA" id="ARBA00022723"/>
    </source>
</evidence>
<dbReference type="PROSITE" id="PS00086">
    <property type="entry name" value="CYTOCHROME_P450"/>
    <property type="match status" value="1"/>
</dbReference>
<dbReference type="InterPro" id="IPR001128">
    <property type="entry name" value="Cyt_P450"/>
</dbReference>
<keyword evidence="5 9" id="KW-0560">Oxidoreductase</keyword>
<evidence type="ECO:0000256" key="5">
    <source>
        <dbReference type="ARBA" id="ARBA00023002"/>
    </source>
</evidence>
<keyword evidence="10" id="KW-0472">Membrane</keyword>
<keyword evidence="7 9" id="KW-0503">Monooxygenase</keyword>
<gene>
    <name evidence="11" type="ORF">O6P43_010011</name>
</gene>
<feature type="transmembrane region" description="Helical" evidence="10">
    <location>
        <begin position="16"/>
        <end position="36"/>
    </location>
</feature>
<evidence type="ECO:0000256" key="10">
    <source>
        <dbReference type="SAM" id="Phobius"/>
    </source>
</evidence>
<evidence type="ECO:0000256" key="6">
    <source>
        <dbReference type="ARBA" id="ARBA00023004"/>
    </source>
</evidence>
<keyword evidence="3 8" id="KW-0349">Heme</keyword>
<comment type="cofactor">
    <cofactor evidence="1 8">
        <name>heme</name>
        <dbReference type="ChEBI" id="CHEBI:30413"/>
    </cofactor>
</comment>
<protein>
    <submittedName>
        <fullName evidence="11">Cytochrome P450</fullName>
    </submittedName>
</protein>
<dbReference type="Proteomes" id="UP001163823">
    <property type="component" value="Chromosome 4"/>
</dbReference>